<dbReference type="AlphaFoldDB" id="A0A820N021"/>
<feature type="non-terminal residue" evidence="2">
    <location>
        <position position="1"/>
    </location>
</feature>
<protein>
    <submittedName>
        <fullName evidence="2">Uncharacterized protein</fullName>
    </submittedName>
</protein>
<keyword evidence="1" id="KW-1133">Transmembrane helix</keyword>
<evidence type="ECO:0000313" key="2">
    <source>
        <dbReference type="EMBL" id="CAF4379775.1"/>
    </source>
</evidence>
<evidence type="ECO:0000313" key="3">
    <source>
        <dbReference type="Proteomes" id="UP000663844"/>
    </source>
</evidence>
<accession>A0A820N021</accession>
<name>A0A820N021_9BILA</name>
<feature type="transmembrane region" description="Helical" evidence="1">
    <location>
        <begin position="20"/>
        <end position="42"/>
    </location>
</feature>
<keyword evidence="1" id="KW-0812">Transmembrane</keyword>
<sequence length="70" mass="7986">TIEQRFAQSTIANLPPDSPLLWVHACASILFVLAGIVVAYLYTNATRYYATEDMYEDESSKEKVVFYVVY</sequence>
<keyword evidence="1" id="KW-0472">Membrane</keyword>
<gene>
    <name evidence="2" type="ORF">OXD698_LOCUS50310</name>
</gene>
<comment type="caution">
    <text evidence="2">The sequence shown here is derived from an EMBL/GenBank/DDBJ whole genome shotgun (WGS) entry which is preliminary data.</text>
</comment>
<dbReference type="EMBL" id="CAJOAZ010023913">
    <property type="protein sequence ID" value="CAF4379775.1"/>
    <property type="molecule type" value="Genomic_DNA"/>
</dbReference>
<reference evidence="2" key="1">
    <citation type="submission" date="2021-02" db="EMBL/GenBank/DDBJ databases">
        <authorList>
            <person name="Nowell W R."/>
        </authorList>
    </citation>
    <scope>NUCLEOTIDE SEQUENCE</scope>
</reference>
<organism evidence="2 3">
    <name type="scientific">Adineta steineri</name>
    <dbReference type="NCBI Taxonomy" id="433720"/>
    <lineage>
        <taxon>Eukaryota</taxon>
        <taxon>Metazoa</taxon>
        <taxon>Spiralia</taxon>
        <taxon>Gnathifera</taxon>
        <taxon>Rotifera</taxon>
        <taxon>Eurotatoria</taxon>
        <taxon>Bdelloidea</taxon>
        <taxon>Adinetida</taxon>
        <taxon>Adinetidae</taxon>
        <taxon>Adineta</taxon>
    </lineage>
</organism>
<dbReference type="Proteomes" id="UP000663844">
    <property type="component" value="Unassembled WGS sequence"/>
</dbReference>
<proteinExistence type="predicted"/>
<evidence type="ECO:0000256" key="1">
    <source>
        <dbReference type="SAM" id="Phobius"/>
    </source>
</evidence>